<dbReference type="STRING" id="1921764.BSR28_05540"/>
<dbReference type="SUPFAM" id="SSF53756">
    <property type="entry name" value="UDP-Glycosyltransferase/glycogen phosphorylase"/>
    <property type="match status" value="1"/>
</dbReference>
<dbReference type="RefSeq" id="WP_073709360.1">
    <property type="nucleotide sequence ID" value="NZ_MQSV01000003.1"/>
</dbReference>
<feature type="domain" description="Glycosyltransferase subfamily 4-like N-terminal" evidence="4">
    <location>
        <begin position="26"/>
        <end position="200"/>
    </location>
</feature>
<dbReference type="AlphaFoldDB" id="A0A1Q5PLS1"/>
<dbReference type="PANTHER" id="PTHR45947">
    <property type="entry name" value="SULFOQUINOVOSYL TRANSFERASE SQD2"/>
    <property type="match status" value="1"/>
</dbReference>
<reference evidence="5 6" key="1">
    <citation type="submission" date="2016-11" db="EMBL/GenBank/DDBJ databases">
        <title>Actinomyces gypaetusis sp. nov. isolated from the vulture Gypaetus barbatus in Qinghai Tibet Plateau China.</title>
        <authorList>
            <person name="Meng X."/>
        </authorList>
    </citation>
    <scope>NUCLEOTIDE SEQUENCE [LARGE SCALE GENOMIC DNA]</scope>
    <source>
        <strain evidence="5 6">VUL4_2</strain>
    </source>
</reference>
<proteinExistence type="predicted"/>
<protein>
    <recommendedName>
        <fullName evidence="7">Glycosyltransferase</fullName>
    </recommendedName>
</protein>
<organism evidence="5 6">
    <name type="scientific">Boudabousia liubingyangii</name>
    <dbReference type="NCBI Taxonomy" id="1921764"/>
    <lineage>
        <taxon>Bacteria</taxon>
        <taxon>Bacillati</taxon>
        <taxon>Actinomycetota</taxon>
        <taxon>Actinomycetes</taxon>
        <taxon>Actinomycetales</taxon>
        <taxon>Actinomycetaceae</taxon>
        <taxon>Boudabousia</taxon>
    </lineage>
</organism>
<sequence length="433" mass="48990">MDQDAKTRPQNLKILFVINNLYTSGNGLSASARNVIAALRDHGYEVRVLSAGPKSGAHTDLGEPDYYLPNLRIPIVNRLIKSQGYAFAGIRPRQIKKAVEWADVVHLEEPFTLQAAAGWWARKLGKAVVGTYHIHPENLTASVNLDGLRTLNRIILGWWKRQVFDRCHIVQCPSRNVKERLQRKGFKARLEVISNGLHLDPAFVTAAQEKREHAQNLTYPPPALALQSKTTELLEAAQSFLHVNTKKPIYQVASIGRLSKEKDQITLLKALRYSRYSKQLKVILAGRGPMQKKLEKLADKLLKEGALTQPVDFVFLPHDELADLAIAADLYIHSAYIEVEGLSCLEALYCGVTPIIAKARLSATSQFAMSPKSIFPARRPRALAKRIDYWLARPKARLEQERAHMTMPAEYDFDYCLHQLISMYHRAYKLRTK</sequence>
<name>A0A1Q5PLS1_9ACTO</name>
<evidence type="ECO:0000259" key="3">
    <source>
        <dbReference type="Pfam" id="PF00534"/>
    </source>
</evidence>
<feature type="domain" description="Glycosyl transferase family 1" evidence="3">
    <location>
        <begin position="250"/>
        <end position="398"/>
    </location>
</feature>
<accession>A0A1Q5PLS1</accession>
<evidence type="ECO:0000313" key="6">
    <source>
        <dbReference type="Proteomes" id="UP000186785"/>
    </source>
</evidence>
<dbReference type="EMBL" id="MQSV01000003">
    <property type="protein sequence ID" value="OKL48002.1"/>
    <property type="molecule type" value="Genomic_DNA"/>
</dbReference>
<evidence type="ECO:0000256" key="2">
    <source>
        <dbReference type="ARBA" id="ARBA00022679"/>
    </source>
</evidence>
<evidence type="ECO:0000313" key="5">
    <source>
        <dbReference type="EMBL" id="OKL48002.1"/>
    </source>
</evidence>
<dbReference type="PANTHER" id="PTHR45947:SF3">
    <property type="entry name" value="SULFOQUINOVOSYL TRANSFERASE SQD2"/>
    <property type="match status" value="1"/>
</dbReference>
<dbReference type="GO" id="GO:0016757">
    <property type="term" value="F:glycosyltransferase activity"/>
    <property type="evidence" value="ECO:0007669"/>
    <property type="project" value="UniProtKB-KW"/>
</dbReference>
<dbReference type="InterPro" id="IPR050194">
    <property type="entry name" value="Glycosyltransferase_grp1"/>
</dbReference>
<dbReference type="InterPro" id="IPR001296">
    <property type="entry name" value="Glyco_trans_1"/>
</dbReference>
<dbReference type="Proteomes" id="UP000186785">
    <property type="component" value="Unassembled WGS sequence"/>
</dbReference>
<dbReference type="GO" id="GO:1901137">
    <property type="term" value="P:carbohydrate derivative biosynthetic process"/>
    <property type="evidence" value="ECO:0007669"/>
    <property type="project" value="UniProtKB-ARBA"/>
</dbReference>
<gene>
    <name evidence="5" type="ORF">BSR29_05860</name>
</gene>
<evidence type="ECO:0008006" key="7">
    <source>
        <dbReference type="Google" id="ProtNLM"/>
    </source>
</evidence>
<dbReference type="Gene3D" id="3.40.50.2000">
    <property type="entry name" value="Glycogen Phosphorylase B"/>
    <property type="match status" value="2"/>
</dbReference>
<dbReference type="Pfam" id="PF00534">
    <property type="entry name" value="Glycos_transf_1"/>
    <property type="match status" value="1"/>
</dbReference>
<dbReference type="InterPro" id="IPR028098">
    <property type="entry name" value="Glyco_trans_4-like_N"/>
</dbReference>
<dbReference type="OrthoDB" id="9802525at2"/>
<comment type="caution">
    <text evidence="5">The sequence shown here is derived from an EMBL/GenBank/DDBJ whole genome shotgun (WGS) entry which is preliminary data.</text>
</comment>
<keyword evidence="1" id="KW-0328">Glycosyltransferase</keyword>
<evidence type="ECO:0000259" key="4">
    <source>
        <dbReference type="Pfam" id="PF13439"/>
    </source>
</evidence>
<evidence type="ECO:0000256" key="1">
    <source>
        <dbReference type="ARBA" id="ARBA00022676"/>
    </source>
</evidence>
<keyword evidence="2" id="KW-0808">Transferase</keyword>
<dbReference type="Pfam" id="PF13439">
    <property type="entry name" value="Glyco_transf_4"/>
    <property type="match status" value="1"/>
</dbReference>
<keyword evidence="6" id="KW-1185">Reference proteome</keyword>